<reference evidence="4 5" key="1">
    <citation type="journal article" date="2018" name="Sci. Rep.">
        <title>Genomic signatures of local adaptation to the degree of environmental predictability in rotifers.</title>
        <authorList>
            <person name="Franch-Gras L."/>
            <person name="Hahn C."/>
            <person name="Garcia-Roger E.M."/>
            <person name="Carmona M.J."/>
            <person name="Serra M."/>
            <person name="Gomez A."/>
        </authorList>
    </citation>
    <scope>NUCLEOTIDE SEQUENCE [LARGE SCALE GENOMIC DNA]</scope>
    <source>
        <strain evidence="4">HYR1</strain>
    </source>
</reference>
<organism evidence="4 5">
    <name type="scientific">Brachionus plicatilis</name>
    <name type="common">Marine rotifer</name>
    <name type="synonym">Brachionus muelleri</name>
    <dbReference type="NCBI Taxonomy" id="10195"/>
    <lineage>
        <taxon>Eukaryota</taxon>
        <taxon>Metazoa</taxon>
        <taxon>Spiralia</taxon>
        <taxon>Gnathifera</taxon>
        <taxon>Rotifera</taxon>
        <taxon>Eurotatoria</taxon>
        <taxon>Monogononta</taxon>
        <taxon>Pseudotrocha</taxon>
        <taxon>Ploima</taxon>
        <taxon>Brachionidae</taxon>
        <taxon>Brachionus</taxon>
    </lineage>
</organism>
<dbReference type="InterPro" id="IPR007527">
    <property type="entry name" value="Znf_SWIM"/>
</dbReference>
<dbReference type="Proteomes" id="UP000276133">
    <property type="component" value="Unassembled WGS sequence"/>
</dbReference>
<comment type="caution">
    <text evidence="4">The sequence shown here is derived from an EMBL/GenBank/DDBJ whole genome shotgun (WGS) entry which is preliminary data.</text>
</comment>
<dbReference type="EMBL" id="REGN01009603">
    <property type="protein sequence ID" value="RNA00812.1"/>
    <property type="molecule type" value="Genomic_DNA"/>
</dbReference>
<evidence type="ECO:0000259" key="3">
    <source>
        <dbReference type="PROSITE" id="PS50966"/>
    </source>
</evidence>
<proteinExistence type="predicted"/>
<keyword evidence="1" id="KW-0479">Metal-binding</keyword>
<evidence type="ECO:0000313" key="5">
    <source>
        <dbReference type="Proteomes" id="UP000276133"/>
    </source>
</evidence>
<evidence type="ECO:0000256" key="2">
    <source>
        <dbReference type="SAM" id="MobiDB-lite"/>
    </source>
</evidence>
<sequence>MIDDCDHANEIDEDKDYEYHLYNFCTKIHNATCTCVYWLKHYKCSHTIALAYRLKLVNFNNIVMDLLVSNKRKKCTSKKNSKSLQHQSTDLSSNEKRKESTSNQKNIFRYSNYKLNCISKFRKKAYDQKKTEFLGILKFRIKKIRSNTTIAKLDLVSLHRSPAVAYYYYYT</sequence>
<dbReference type="PROSITE" id="PS50966">
    <property type="entry name" value="ZF_SWIM"/>
    <property type="match status" value="1"/>
</dbReference>
<protein>
    <recommendedName>
        <fullName evidence="3">SWIM-type domain-containing protein</fullName>
    </recommendedName>
</protein>
<gene>
    <name evidence="4" type="ORF">BpHYR1_013366</name>
</gene>
<feature type="region of interest" description="Disordered" evidence="2">
    <location>
        <begin position="77"/>
        <end position="102"/>
    </location>
</feature>
<name>A0A3M7PNX0_BRAPC</name>
<feature type="domain" description="SWIM-type" evidence="3">
    <location>
        <begin position="24"/>
        <end position="55"/>
    </location>
</feature>
<keyword evidence="1" id="KW-0862">Zinc</keyword>
<keyword evidence="5" id="KW-1185">Reference proteome</keyword>
<evidence type="ECO:0000313" key="4">
    <source>
        <dbReference type="EMBL" id="RNA00812.1"/>
    </source>
</evidence>
<accession>A0A3M7PNX0</accession>
<dbReference type="AlphaFoldDB" id="A0A3M7PNX0"/>
<dbReference type="GO" id="GO:0008270">
    <property type="term" value="F:zinc ion binding"/>
    <property type="evidence" value="ECO:0007669"/>
    <property type="project" value="UniProtKB-KW"/>
</dbReference>
<evidence type="ECO:0000256" key="1">
    <source>
        <dbReference type="PROSITE-ProRule" id="PRU00325"/>
    </source>
</evidence>
<keyword evidence="1" id="KW-0863">Zinc-finger</keyword>